<keyword evidence="3" id="KW-1185">Reference proteome</keyword>
<sequence>MICENHCNFNTTISIGLLENNGGIQSLILDHHRGPFRSSGRERTSVSNWNRALIDKGKNNPTRDNLTTLK</sequence>
<feature type="compositionally biased region" description="Polar residues" evidence="1">
    <location>
        <begin position="59"/>
        <end position="70"/>
    </location>
</feature>
<dbReference type="EMBL" id="JBBNAE010000005">
    <property type="protein sequence ID" value="KAK9124598.1"/>
    <property type="molecule type" value="Genomic_DNA"/>
</dbReference>
<accession>A0AAP0NZD5</accession>
<evidence type="ECO:0000313" key="2">
    <source>
        <dbReference type="EMBL" id="KAK9124598.1"/>
    </source>
</evidence>
<gene>
    <name evidence="2" type="ORF">Sjap_014200</name>
</gene>
<feature type="compositionally biased region" description="Basic and acidic residues" evidence="1">
    <location>
        <begin position="35"/>
        <end position="44"/>
    </location>
</feature>
<protein>
    <submittedName>
        <fullName evidence="2">Uncharacterized protein</fullName>
    </submittedName>
</protein>
<reference evidence="2 3" key="1">
    <citation type="submission" date="2024-01" db="EMBL/GenBank/DDBJ databases">
        <title>Genome assemblies of Stephania.</title>
        <authorList>
            <person name="Yang L."/>
        </authorList>
    </citation>
    <scope>NUCLEOTIDE SEQUENCE [LARGE SCALE GENOMIC DNA]</scope>
    <source>
        <strain evidence="2">QJT</strain>
        <tissue evidence="2">Leaf</tissue>
    </source>
</reference>
<dbReference type="Proteomes" id="UP001417504">
    <property type="component" value="Unassembled WGS sequence"/>
</dbReference>
<name>A0AAP0NZD5_9MAGN</name>
<comment type="caution">
    <text evidence="2">The sequence shown here is derived from an EMBL/GenBank/DDBJ whole genome shotgun (WGS) entry which is preliminary data.</text>
</comment>
<evidence type="ECO:0000313" key="3">
    <source>
        <dbReference type="Proteomes" id="UP001417504"/>
    </source>
</evidence>
<dbReference type="AlphaFoldDB" id="A0AAP0NZD5"/>
<feature type="region of interest" description="Disordered" evidence="1">
    <location>
        <begin position="35"/>
        <end position="70"/>
    </location>
</feature>
<proteinExistence type="predicted"/>
<organism evidence="2 3">
    <name type="scientific">Stephania japonica</name>
    <dbReference type="NCBI Taxonomy" id="461633"/>
    <lineage>
        <taxon>Eukaryota</taxon>
        <taxon>Viridiplantae</taxon>
        <taxon>Streptophyta</taxon>
        <taxon>Embryophyta</taxon>
        <taxon>Tracheophyta</taxon>
        <taxon>Spermatophyta</taxon>
        <taxon>Magnoliopsida</taxon>
        <taxon>Ranunculales</taxon>
        <taxon>Menispermaceae</taxon>
        <taxon>Menispermoideae</taxon>
        <taxon>Cissampelideae</taxon>
        <taxon>Stephania</taxon>
    </lineage>
</organism>
<evidence type="ECO:0000256" key="1">
    <source>
        <dbReference type="SAM" id="MobiDB-lite"/>
    </source>
</evidence>